<protein>
    <recommendedName>
        <fullName evidence="5">DUF4124 domain-containing protein</fullName>
    </recommendedName>
</protein>
<dbReference type="EMBL" id="JACOFT010000001">
    <property type="protein sequence ID" value="MBC3810543.1"/>
    <property type="molecule type" value="Genomic_DNA"/>
</dbReference>
<reference evidence="3 4" key="1">
    <citation type="submission" date="2020-08" db="EMBL/GenBank/DDBJ databases">
        <title>Novel species isolated from subtropical streams in China.</title>
        <authorList>
            <person name="Lu H."/>
        </authorList>
    </citation>
    <scope>NUCLEOTIDE SEQUENCE [LARGE SCALE GENOMIC DNA]</scope>
    <source>
        <strain evidence="3 4">CCTCC AB 2015119</strain>
    </source>
</reference>
<evidence type="ECO:0000256" key="2">
    <source>
        <dbReference type="SAM" id="Phobius"/>
    </source>
</evidence>
<evidence type="ECO:0000313" key="4">
    <source>
        <dbReference type="Proteomes" id="UP000637632"/>
    </source>
</evidence>
<organism evidence="3 4">
    <name type="scientific">Undibacterium aquatile</name>
    <dbReference type="NCBI Taxonomy" id="1537398"/>
    <lineage>
        <taxon>Bacteria</taxon>
        <taxon>Pseudomonadati</taxon>
        <taxon>Pseudomonadota</taxon>
        <taxon>Betaproteobacteria</taxon>
        <taxon>Burkholderiales</taxon>
        <taxon>Oxalobacteraceae</taxon>
        <taxon>Undibacterium</taxon>
    </lineage>
</organism>
<evidence type="ECO:0000313" key="3">
    <source>
        <dbReference type="EMBL" id="MBC3810543.1"/>
    </source>
</evidence>
<dbReference type="RefSeq" id="WP_190477393.1">
    <property type="nucleotide sequence ID" value="NZ_JACOFT010000001.1"/>
</dbReference>
<gene>
    <name evidence="3" type="ORF">H8K26_03740</name>
</gene>
<evidence type="ECO:0008006" key="5">
    <source>
        <dbReference type="Google" id="ProtNLM"/>
    </source>
</evidence>
<comment type="caution">
    <text evidence="3">The sequence shown here is derived from an EMBL/GenBank/DDBJ whole genome shotgun (WGS) entry which is preliminary data.</text>
</comment>
<feature type="region of interest" description="Disordered" evidence="1">
    <location>
        <begin position="114"/>
        <end position="136"/>
    </location>
</feature>
<evidence type="ECO:0000256" key="1">
    <source>
        <dbReference type="SAM" id="MobiDB-lite"/>
    </source>
</evidence>
<accession>A0ABR6XC94</accession>
<feature type="transmembrane region" description="Helical" evidence="2">
    <location>
        <begin position="12"/>
        <end position="32"/>
    </location>
</feature>
<name>A0ABR6XC94_9BURK</name>
<keyword evidence="4" id="KW-1185">Reference proteome</keyword>
<keyword evidence="2" id="KW-0812">Transmembrane</keyword>
<keyword evidence="2" id="KW-1133">Transmembrane helix</keyword>
<sequence>MNLQRQRGLSLIWISVLFMLLGLVSMGFLYTIRYGHLPMQDVWSKWGKSANVIGNELKNVTGIQELSLPGQNSSGVRQAATVESGVRRCTIDGKTVYSDTACLDSNPTSKNIKLNDAKGFVKPPPPVEEASASNAEQDLRLKALEKALQKAQR</sequence>
<proteinExistence type="predicted"/>
<keyword evidence="2" id="KW-0472">Membrane</keyword>
<dbReference type="Proteomes" id="UP000637632">
    <property type="component" value="Unassembled WGS sequence"/>
</dbReference>